<keyword evidence="8" id="KW-1185">Reference proteome</keyword>
<reference evidence="7 8" key="1">
    <citation type="submission" date="2023-10" db="EMBL/GenBank/DDBJ databases">
        <title>Chromosome-scale genome assembly provides insights into flower coloration mechanisms of Canna indica.</title>
        <authorList>
            <person name="Li C."/>
        </authorList>
    </citation>
    <scope>NUCLEOTIDE SEQUENCE [LARGE SCALE GENOMIC DNA]</scope>
    <source>
        <tissue evidence="7">Flower</tissue>
    </source>
</reference>
<dbReference type="Proteomes" id="UP001327560">
    <property type="component" value="Chromosome 2"/>
</dbReference>
<evidence type="ECO:0000313" key="8">
    <source>
        <dbReference type="Proteomes" id="UP001327560"/>
    </source>
</evidence>
<evidence type="ECO:0000256" key="4">
    <source>
        <dbReference type="ARBA" id="ARBA00022786"/>
    </source>
</evidence>
<feature type="domain" description="IBR" evidence="6">
    <location>
        <begin position="43"/>
        <end position="89"/>
    </location>
</feature>
<dbReference type="GO" id="GO:0008270">
    <property type="term" value="F:zinc ion binding"/>
    <property type="evidence" value="ECO:0007669"/>
    <property type="project" value="UniProtKB-KW"/>
</dbReference>
<evidence type="ECO:0000256" key="2">
    <source>
        <dbReference type="ARBA" id="ARBA00022723"/>
    </source>
</evidence>
<evidence type="ECO:0000256" key="5">
    <source>
        <dbReference type="ARBA" id="ARBA00022833"/>
    </source>
</evidence>
<gene>
    <name evidence="7" type="ORF">Cni_G08406</name>
</gene>
<dbReference type="PANTHER" id="PTHR11685">
    <property type="entry name" value="RBR FAMILY RING FINGER AND IBR DOMAIN-CONTAINING"/>
    <property type="match status" value="1"/>
</dbReference>
<dbReference type="InterPro" id="IPR031127">
    <property type="entry name" value="E3_UB_ligase_RBR"/>
</dbReference>
<dbReference type="GO" id="GO:0016567">
    <property type="term" value="P:protein ubiquitination"/>
    <property type="evidence" value="ECO:0007669"/>
    <property type="project" value="InterPro"/>
</dbReference>
<dbReference type="InterPro" id="IPR002867">
    <property type="entry name" value="IBR_dom"/>
</dbReference>
<evidence type="ECO:0000256" key="3">
    <source>
        <dbReference type="ARBA" id="ARBA00022771"/>
    </source>
</evidence>
<proteinExistence type="predicted"/>
<dbReference type="GO" id="GO:0004842">
    <property type="term" value="F:ubiquitin-protein transferase activity"/>
    <property type="evidence" value="ECO:0007669"/>
    <property type="project" value="InterPro"/>
</dbReference>
<name>A0AAQ3K0B3_9LILI</name>
<keyword evidence="3" id="KW-0863">Zinc-finger</keyword>
<dbReference type="AlphaFoldDB" id="A0AAQ3K0B3"/>
<accession>A0AAQ3K0B3</accession>
<keyword evidence="5" id="KW-0862">Zinc</keyword>
<comment type="cofactor">
    <cofactor evidence="1">
        <name>Zn(2+)</name>
        <dbReference type="ChEBI" id="CHEBI:29105"/>
    </cofactor>
</comment>
<protein>
    <recommendedName>
        <fullName evidence="6">IBR domain-containing protein</fullName>
    </recommendedName>
</protein>
<evidence type="ECO:0000259" key="6">
    <source>
        <dbReference type="Pfam" id="PF01485"/>
    </source>
</evidence>
<sequence>METYSNIHVRDDTVTKLLCPDVKCGGIFPPSLLKGMLGSEAYERWESLVLQKSLDSMTDVVYCPRCETACLEDEEHHAQCAKCFFSFCSLQMKLSIQYPTNSDCGVTEINLIYFILEIDSTETRVESSCD</sequence>
<dbReference type="Pfam" id="PF01485">
    <property type="entry name" value="IBR"/>
    <property type="match status" value="1"/>
</dbReference>
<keyword evidence="4" id="KW-0833">Ubl conjugation pathway</keyword>
<evidence type="ECO:0000313" key="7">
    <source>
        <dbReference type="EMBL" id="WOK99694.1"/>
    </source>
</evidence>
<evidence type="ECO:0000256" key="1">
    <source>
        <dbReference type="ARBA" id="ARBA00001947"/>
    </source>
</evidence>
<dbReference type="EMBL" id="CP136891">
    <property type="protein sequence ID" value="WOK99694.1"/>
    <property type="molecule type" value="Genomic_DNA"/>
</dbReference>
<keyword evidence="2" id="KW-0479">Metal-binding</keyword>
<organism evidence="7 8">
    <name type="scientific">Canna indica</name>
    <name type="common">Indian-shot</name>
    <dbReference type="NCBI Taxonomy" id="4628"/>
    <lineage>
        <taxon>Eukaryota</taxon>
        <taxon>Viridiplantae</taxon>
        <taxon>Streptophyta</taxon>
        <taxon>Embryophyta</taxon>
        <taxon>Tracheophyta</taxon>
        <taxon>Spermatophyta</taxon>
        <taxon>Magnoliopsida</taxon>
        <taxon>Liliopsida</taxon>
        <taxon>Zingiberales</taxon>
        <taxon>Cannaceae</taxon>
        <taxon>Canna</taxon>
    </lineage>
</organism>
<dbReference type="SUPFAM" id="SSF57850">
    <property type="entry name" value="RING/U-box"/>
    <property type="match status" value="1"/>
</dbReference>